<comment type="caution">
    <text evidence="3">The sequence shown here is derived from an EMBL/GenBank/DDBJ whole genome shotgun (WGS) entry which is preliminary data.</text>
</comment>
<dbReference type="Proteomes" id="UP000290218">
    <property type="component" value="Unassembled WGS sequence"/>
</dbReference>
<dbReference type="SUPFAM" id="SSF141371">
    <property type="entry name" value="PilZ domain-like"/>
    <property type="match status" value="1"/>
</dbReference>
<protein>
    <submittedName>
        <fullName evidence="3">PilZ domain-containing protein</fullName>
    </submittedName>
</protein>
<reference evidence="3 4" key="1">
    <citation type="submission" date="2019-01" db="EMBL/GenBank/DDBJ databases">
        <title>Lacunisphaera sp. strain TWA-58.</title>
        <authorList>
            <person name="Chen W.-M."/>
        </authorList>
    </citation>
    <scope>NUCLEOTIDE SEQUENCE [LARGE SCALE GENOMIC DNA]</scope>
    <source>
        <strain evidence="3 4">TWA-58</strain>
    </source>
</reference>
<evidence type="ECO:0000313" key="3">
    <source>
        <dbReference type="EMBL" id="RXK56137.1"/>
    </source>
</evidence>
<evidence type="ECO:0000313" key="4">
    <source>
        <dbReference type="Proteomes" id="UP000290218"/>
    </source>
</evidence>
<dbReference type="GO" id="GO:0035438">
    <property type="term" value="F:cyclic-di-GMP binding"/>
    <property type="evidence" value="ECO:0007669"/>
    <property type="project" value="InterPro"/>
</dbReference>
<dbReference type="AlphaFoldDB" id="A0A4Q1CAM0"/>
<feature type="domain" description="PilZ" evidence="2">
    <location>
        <begin position="67"/>
        <end position="146"/>
    </location>
</feature>
<dbReference type="EMBL" id="SDHX01000001">
    <property type="protein sequence ID" value="RXK56137.1"/>
    <property type="molecule type" value="Genomic_DNA"/>
</dbReference>
<evidence type="ECO:0000256" key="1">
    <source>
        <dbReference type="SAM" id="MobiDB-lite"/>
    </source>
</evidence>
<name>A0A4Q1CAM0_9BACT</name>
<organism evidence="3 4">
    <name type="scientific">Oleiharenicola lentus</name>
    <dbReference type="NCBI Taxonomy" id="2508720"/>
    <lineage>
        <taxon>Bacteria</taxon>
        <taxon>Pseudomonadati</taxon>
        <taxon>Verrucomicrobiota</taxon>
        <taxon>Opitutia</taxon>
        <taxon>Opitutales</taxon>
        <taxon>Opitutaceae</taxon>
        <taxon>Oleiharenicola</taxon>
    </lineage>
</organism>
<dbReference type="InterPro" id="IPR009875">
    <property type="entry name" value="PilZ_domain"/>
</dbReference>
<sequence length="290" mass="31777">MRWPGARSRLELWSALPSLPGVALFTRILDFKKAFLSRLRDKRSSPRYNVGAAFPLKASLLLTGDVRPAKKGAAAARSAGLSWSGRIGNISTNGLNVLLPPAAHTARGEETTVRLTIEGHEIEIPCEIAHFRVLSTHSVCGVKLNFSDYAVQKDFHQLLEAVRVGTSFETARPAKTSGNLISQQWRSLNRSLLTEWRHADTRKIQRFELAVGEHRFSGQASPRGVSITQRSTASRAPIPTSTAVEVRDFMRWVAGNFPKGVPADLRDMVGNLTAADQPAQGSWAPPPLAR</sequence>
<accession>A0A4Q1CAM0</accession>
<proteinExistence type="predicted"/>
<feature type="region of interest" description="Disordered" evidence="1">
    <location>
        <begin position="220"/>
        <end position="239"/>
    </location>
</feature>
<feature type="compositionally biased region" description="Polar residues" evidence="1">
    <location>
        <begin position="226"/>
        <end position="239"/>
    </location>
</feature>
<keyword evidence="4" id="KW-1185">Reference proteome</keyword>
<gene>
    <name evidence="3" type="ORF">ESB00_09760</name>
</gene>
<evidence type="ECO:0000259" key="2">
    <source>
        <dbReference type="Pfam" id="PF07238"/>
    </source>
</evidence>
<dbReference type="Pfam" id="PF07238">
    <property type="entry name" value="PilZ"/>
    <property type="match status" value="1"/>
</dbReference>